<reference evidence="1 3" key="1">
    <citation type="submission" date="2019-07" db="EMBL/GenBank/DDBJ databases">
        <title>Whole genome shotgun sequence of Aliivibrio fischeri NBRC 101058.</title>
        <authorList>
            <person name="Hosoyama A."/>
            <person name="Uohara A."/>
            <person name="Ohji S."/>
            <person name="Ichikawa N."/>
        </authorList>
    </citation>
    <scope>NUCLEOTIDE SEQUENCE [LARGE SCALE GENOMIC DNA]</scope>
    <source>
        <strain evidence="1 3">NBRC 101058</strain>
    </source>
</reference>
<dbReference type="EMBL" id="WOBN01000010">
    <property type="protein sequence ID" value="MUK48869.1"/>
    <property type="molecule type" value="Genomic_DNA"/>
</dbReference>
<proteinExistence type="predicted"/>
<evidence type="ECO:0000313" key="3">
    <source>
        <dbReference type="Proteomes" id="UP000321787"/>
    </source>
</evidence>
<name>A0A510UD87_ALIFS</name>
<evidence type="ECO:0000313" key="2">
    <source>
        <dbReference type="EMBL" id="MUK48869.1"/>
    </source>
</evidence>
<accession>A0A510UD87</accession>
<organism evidence="1 3">
    <name type="scientific">Aliivibrio fischeri</name>
    <name type="common">Vibrio fischeri</name>
    <dbReference type="NCBI Taxonomy" id="668"/>
    <lineage>
        <taxon>Bacteria</taxon>
        <taxon>Pseudomonadati</taxon>
        <taxon>Pseudomonadota</taxon>
        <taxon>Gammaproteobacteria</taxon>
        <taxon>Vibrionales</taxon>
        <taxon>Vibrionaceae</taxon>
        <taxon>Aliivibrio</taxon>
    </lineage>
</organism>
<dbReference type="Proteomes" id="UP000321787">
    <property type="component" value="Unassembled WGS sequence"/>
</dbReference>
<dbReference type="EMBL" id="BJTZ01000002">
    <property type="protein sequence ID" value="GEK12513.1"/>
    <property type="molecule type" value="Genomic_DNA"/>
</dbReference>
<dbReference type="Proteomes" id="UP000448038">
    <property type="component" value="Unassembled WGS sequence"/>
</dbReference>
<protein>
    <submittedName>
        <fullName evidence="1">Uncharacterized protein</fullName>
    </submittedName>
</protein>
<sequence>MRLVNLVLLLILVGLAFYKFSFNDTELAGSRWACNELSKNFISEPYKKYQEITEKDVLYFASSANLTIFQTGELVFKNGERHKYEVIIDASYKVKKNKISLKYTNIDWHYKPAKSPVFVQDLDSLKGFETDLNYIINDEQLYFYNRKKHENTNYLCFSL</sequence>
<comment type="caution">
    <text evidence="1">The sequence shown here is derived from an EMBL/GenBank/DDBJ whole genome shotgun (WGS) entry which is preliminary data.</text>
</comment>
<evidence type="ECO:0000313" key="1">
    <source>
        <dbReference type="EMBL" id="GEK12513.1"/>
    </source>
</evidence>
<dbReference type="RefSeq" id="WP_146861549.1">
    <property type="nucleotide sequence ID" value="NZ_BJTZ01000002.1"/>
</dbReference>
<gene>
    <name evidence="1" type="ORF">AFI02nite_05490</name>
    <name evidence="2" type="ORF">GNP88_06715</name>
</gene>
<evidence type="ECO:0000313" key="4">
    <source>
        <dbReference type="Proteomes" id="UP000448038"/>
    </source>
</evidence>
<dbReference type="AlphaFoldDB" id="A0A510UD87"/>
<reference evidence="2 4" key="2">
    <citation type="submission" date="2019-11" db="EMBL/GenBank/DDBJ databases">
        <title>Using colonization assays and comparative genomics to discover symbiosis behaviors and factors in Vibrio fischeri.</title>
        <authorList>
            <person name="Bongrand C."/>
            <person name="Moriano-Gutierrez S."/>
            <person name="Arevalo P."/>
            <person name="Mcfall-Ngai M."/>
            <person name="Visick K."/>
            <person name="Polz M.F."/>
            <person name="Ruby E.G."/>
        </authorList>
    </citation>
    <scope>NUCLEOTIDE SEQUENCE [LARGE SCALE GENOMIC DNA]</scope>
    <source>
        <strain evidence="2">Emors.4.1</strain>
        <strain evidence="4">emors.4.1</strain>
    </source>
</reference>